<gene>
    <name evidence="9" type="primary">mreD</name>
    <name evidence="9" type="ORF">RM540_03065</name>
</gene>
<dbReference type="RefSeq" id="WP_311662018.1">
    <property type="nucleotide sequence ID" value="NZ_JAVRHT010000004.1"/>
</dbReference>
<feature type="transmembrane region" description="Helical" evidence="8">
    <location>
        <begin position="100"/>
        <end position="123"/>
    </location>
</feature>
<feature type="transmembrane region" description="Helical" evidence="8">
    <location>
        <begin position="71"/>
        <end position="88"/>
    </location>
</feature>
<proteinExistence type="inferred from homology"/>
<evidence type="ECO:0000313" key="10">
    <source>
        <dbReference type="Proteomes" id="UP001267426"/>
    </source>
</evidence>
<sequence length="157" mass="16750">MPYVLRQVAVGLAVVLAQWLLSNLGLWGVTPDVVLLYVAYVALRRGRVPGAVTGFWTGLLMDIVVNPSTLGVNALLKTLMGFVVGLFQSEQGEHLRLTPVQAFVGALVVAVVHNGLLTILLALDQGTRTPFLVFGLWLGGALYTAAVALVVALFRGR</sequence>
<keyword evidence="3" id="KW-1003">Cell membrane</keyword>
<evidence type="ECO:0000256" key="3">
    <source>
        <dbReference type="ARBA" id="ARBA00022475"/>
    </source>
</evidence>
<protein>
    <submittedName>
        <fullName evidence="9">Rod shape-determining protein MreD</fullName>
    </submittedName>
</protein>
<evidence type="ECO:0000256" key="4">
    <source>
        <dbReference type="ARBA" id="ARBA00022692"/>
    </source>
</evidence>
<keyword evidence="4 8" id="KW-0812">Transmembrane</keyword>
<dbReference type="Pfam" id="PF04093">
    <property type="entry name" value="MreD"/>
    <property type="match status" value="1"/>
</dbReference>
<dbReference type="Proteomes" id="UP001267426">
    <property type="component" value="Unassembled WGS sequence"/>
</dbReference>
<dbReference type="NCBIfam" id="TIGR03426">
    <property type="entry name" value="shape_MreD"/>
    <property type="match status" value="1"/>
</dbReference>
<dbReference type="EMBL" id="JAVRHT010000004">
    <property type="protein sequence ID" value="MDT0630717.1"/>
    <property type="molecule type" value="Genomic_DNA"/>
</dbReference>
<keyword evidence="10" id="KW-1185">Reference proteome</keyword>
<keyword evidence="5" id="KW-0133">Cell shape</keyword>
<evidence type="ECO:0000313" key="9">
    <source>
        <dbReference type="EMBL" id="MDT0630717.1"/>
    </source>
</evidence>
<comment type="similarity">
    <text evidence="2">Belongs to the MreD family.</text>
</comment>
<evidence type="ECO:0000256" key="5">
    <source>
        <dbReference type="ARBA" id="ARBA00022960"/>
    </source>
</evidence>
<evidence type="ECO:0000256" key="1">
    <source>
        <dbReference type="ARBA" id="ARBA00004651"/>
    </source>
</evidence>
<comment type="subcellular location">
    <subcellularLocation>
        <location evidence="1">Cell membrane</location>
        <topology evidence="1">Multi-pass membrane protein</topology>
    </subcellularLocation>
</comment>
<name>A0ABU3BN46_9BACT</name>
<accession>A0ABU3BN46</accession>
<evidence type="ECO:0000256" key="7">
    <source>
        <dbReference type="ARBA" id="ARBA00023136"/>
    </source>
</evidence>
<evidence type="ECO:0000256" key="2">
    <source>
        <dbReference type="ARBA" id="ARBA00007776"/>
    </source>
</evidence>
<evidence type="ECO:0000256" key="8">
    <source>
        <dbReference type="SAM" id="Phobius"/>
    </source>
</evidence>
<comment type="caution">
    <text evidence="9">The sequence shown here is derived from an EMBL/GenBank/DDBJ whole genome shotgun (WGS) entry which is preliminary data.</text>
</comment>
<feature type="transmembrane region" description="Helical" evidence="8">
    <location>
        <begin position="129"/>
        <end position="154"/>
    </location>
</feature>
<evidence type="ECO:0000256" key="6">
    <source>
        <dbReference type="ARBA" id="ARBA00022989"/>
    </source>
</evidence>
<organism evidence="9 10">
    <name type="scientific">Rubrivirga litoralis</name>
    <dbReference type="NCBI Taxonomy" id="3075598"/>
    <lineage>
        <taxon>Bacteria</taxon>
        <taxon>Pseudomonadati</taxon>
        <taxon>Rhodothermota</taxon>
        <taxon>Rhodothermia</taxon>
        <taxon>Rhodothermales</taxon>
        <taxon>Rubricoccaceae</taxon>
        <taxon>Rubrivirga</taxon>
    </lineage>
</organism>
<keyword evidence="6 8" id="KW-1133">Transmembrane helix</keyword>
<keyword evidence="7 8" id="KW-0472">Membrane</keyword>
<reference evidence="9 10" key="1">
    <citation type="submission" date="2023-09" db="EMBL/GenBank/DDBJ databases">
        <authorList>
            <person name="Rey-Velasco X."/>
        </authorList>
    </citation>
    <scope>NUCLEOTIDE SEQUENCE [LARGE SCALE GENOMIC DNA]</scope>
    <source>
        <strain evidence="9 10">F394</strain>
    </source>
</reference>
<dbReference type="InterPro" id="IPR007227">
    <property type="entry name" value="Cell_shape_determining_MreD"/>
</dbReference>